<dbReference type="GO" id="GO:0003677">
    <property type="term" value="F:DNA binding"/>
    <property type="evidence" value="ECO:0007669"/>
    <property type="project" value="InterPro"/>
</dbReference>
<sequence length="304" mass="34869">MNKETFGDRLLQLLKHKRWSQRKVSEALGISRTAVNKWTKGGMIDDANLERLAAFLDVDKIWLKYGEYYGSAEKDENQQLLARHINDFYLHESNQIVTWDWDILTDEVRYSDNVEQVYGMAIHSNDDFLSLMTEKSRDRLLAGYTKIIQNGGAHELDFKIHQNGESRWIKSRAAGVKGPNGKITKIVGISLDYTKQKKEEIALRQQHCFFEFFLQQQTELVVFMDQKGGIMASNCAAHQLDFLKLQAFLYQWAMDAAQALADIVSMGQGTLEYQGKSLQLSVGCDDSGRHFLMLKSLPDAWRES</sequence>
<dbReference type="Proteomes" id="UP000680020">
    <property type="component" value="Unassembled WGS sequence"/>
</dbReference>
<dbReference type="EC" id="2.7.13.3" evidence="2"/>
<keyword evidence="4" id="KW-0808">Transferase</keyword>
<comment type="catalytic activity">
    <reaction evidence="1">
        <text>ATP + protein L-histidine = ADP + protein N-phospho-L-histidine.</text>
        <dbReference type="EC" id="2.7.13.3"/>
    </reaction>
</comment>
<comment type="caution">
    <text evidence="8">The sequence shown here is derived from an EMBL/GenBank/DDBJ whole genome shotgun (WGS) entry which is preliminary data.</text>
</comment>
<protein>
    <recommendedName>
        <fullName evidence="2">histidine kinase</fullName>
        <ecNumber evidence="2">2.7.13.3</ecNumber>
    </recommendedName>
</protein>
<dbReference type="CDD" id="cd00093">
    <property type="entry name" value="HTH_XRE"/>
    <property type="match status" value="1"/>
</dbReference>
<dbReference type="PROSITE" id="PS50113">
    <property type="entry name" value="PAC"/>
    <property type="match status" value="1"/>
</dbReference>
<reference evidence="8" key="1">
    <citation type="submission" date="2021-03" db="EMBL/GenBank/DDBJ databases">
        <title>Identification and antibiotic profiling of Wohlfahrtiimonas chitiniclastica, an underestimated human pathogen.</title>
        <authorList>
            <person name="Kopf A."/>
            <person name="Bunk B."/>
            <person name="Coldewey S."/>
            <person name="Gunzer F."/>
            <person name="Riedel T."/>
            <person name="Schroettner P."/>
        </authorList>
    </citation>
    <scope>NUCLEOTIDE SEQUENCE</scope>
    <source>
        <strain evidence="8">DSM 100917</strain>
    </source>
</reference>
<dbReference type="PROSITE" id="PS50943">
    <property type="entry name" value="HTH_CROC1"/>
    <property type="match status" value="1"/>
</dbReference>
<dbReference type="RefSeq" id="WP_094488483.1">
    <property type="nucleotide sequence ID" value="NZ_JAGIBT010000001.1"/>
</dbReference>
<dbReference type="Pfam" id="PF01381">
    <property type="entry name" value="HTH_3"/>
    <property type="match status" value="1"/>
</dbReference>
<dbReference type="InterPro" id="IPR035965">
    <property type="entry name" value="PAS-like_dom_sf"/>
</dbReference>
<dbReference type="InterPro" id="IPR013655">
    <property type="entry name" value="PAS_fold_3"/>
</dbReference>
<dbReference type="Gene3D" id="1.10.260.40">
    <property type="entry name" value="lambda repressor-like DNA-binding domains"/>
    <property type="match status" value="1"/>
</dbReference>
<evidence type="ECO:0000256" key="2">
    <source>
        <dbReference type="ARBA" id="ARBA00012438"/>
    </source>
</evidence>
<dbReference type="Gene3D" id="3.30.450.20">
    <property type="entry name" value="PAS domain"/>
    <property type="match status" value="1"/>
</dbReference>
<dbReference type="Pfam" id="PF08447">
    <property type="entry name" value="PAS_3"/>
    <property type="match status" value="1"/>
</dbReference>
<organism evidence="8 9">
    <name type="scientific">Wohlfahrtiimonas chitiniclastica</name>
    <dbReference type="NCBI Taxonomy" id="400946"/>
    <lineage>
        <taxon>Bacteria</taxon>
        <taxon>Pseudomonadati</taxon>
        <taxon>Pseudomonadota</taxon>
        <taxon>Gammaproteobacteria</taxon>
        <taxon>Cardiobacteriales</taxon>
        <taxon>Ignatzschineriaceae</taxon>
        <taxon>Wohlfahrtiimonas</taxon>
    </lineage>
</organism>
<dbReference type="EMBL" id="JAGIBU010000001">
    <property type="protein sequence ID" value="MBS7823704.1"/>
    <property type="molecule type" value="Genomic_DNA"/>
</dbReference>
<evidence type="ECO:0000256" key="4">
    <source>
        <dbReference type="ARBA" id="ARBA00022679"/>
    </source>
</evidence>
<dbReference type="AlphaFoldDB" id="A0AB35BVE0"/>
<evidence type="ECO:0000256" key="5">
    <source>
        <dbReference type="ARBA" id="ARBA00022777"/>
    </source>
</evidence>
<evidence type="ECO:0000259" key="7">
    <source>
        <dbReference type="PROSITE" id="PS50943"/>
    </source>
</evidence>
<name>A0AB35BVE0_9GAMM</name>
<dbReference type="SUPFAM" id="SSF55785">
    <property type="entry name" value="PYP-like sensor domain (PAS domain)"/>
    <property type="match status" value="1"/>
</dbReference>
<evidence type="ECO:0000259" key="6">
    <source>
        <dbReference type="PROSITE" id="PS50113"/>
    </source>
</evidence>
<keyword evidence="3" id="KW-0597">Phosphoprotein</keyword>
<dbReference type="SMART" id="SM00530">
    <property type="entry name" value="HTH_XRE"/>
    <property type="match status" value="1"/>
</dbReference>
<gene>
    <name evidence="8" type="ORF">J7561_00620</name>
</gene>
<proteinExistence type="predicted"/>
<dbReference type="GeneID" id="58263262"/>
<evidence type="ECO:0000256" key="3">
    <source>
        <dbReference type="ARBA" id="ARBA00022553"/>
    </source>
</evidence>
<dbReference type="InterPro" id="IPR052162">
    <property type="entry name" value="Sensor_kinase/Photoreceptor"/>
</dbReference>
<dbReference type="PANTHER" id="PTHR43304">
    <property type="entry name" value="PHYTOCHROME-LIKE PROTEIN CPH1"/>
    <property type="match status" value="1"/>
</dbReference>
<dbReference type="GO" id="GO:0004673">
    <property type="term" value="F:protein histidine kinase activity"/>
    <property type="evidence" value="ECO:0007669"/>
    <property type="project" value="UniProtKB-EC"/>
</dbReference>
<evidence type="ECO:0000256" key="1">
    <source>
        <dbReference type="ARBA" id="ARBA00000085"/>
    </source>
</evidence>
<dbReference type="PANTHER" id="PTHR43304:SF1">
    <property type="entry name" value="PAC DOMAIN-CONTAINING PROTEIN"/>
    <property type="match status" value="1"/>
</dbReference>
<accession>A0AB35BVE0</accession>
<dbReference type="InterPro" id="IPR010982">
    <property type="entry name" value="Lambda_DNA-bd_dom_sf"/>
</dbReference>
<dbReference type="InterPro" id="IPR001387">
    <property type="entry name" value="Cro/C1-type_HTH"/>
</dbReference>
<evidence type="ECO:0000313" key="8">
    <source>
        <dbReference type="EMBL" id="MBS7823704.1"/>
    </source>
</evidence>
<feature type="domain" description="PAC" evidence="6">
    <location>
        <begin position="152"/>
        <end position="205"/>
    </location>
</feature>
<feature type="domain" description="HTH cro/C1-type" evidence="7">
    <location>
        <begin position="10"/>
        <end position="63"/>
    </location>
</feature>
<dbReference type="InterPro" id="IPR000700">
    <property type="entry name" value="PAS-assoc_C"/>
</dbReference>
<dbReference type="SUPFAM" id="SSF47413">
    <property type="entry name" value="lambda repressor-like DNA-binding domains"/>
    <property type="match status" value="1"/>
</dbReference>
<evidence type="ECO:0000313" key="9">
    <source>
        <dbReference type="Proteomes" id="UP000680020"/>
    </source>
</evidence>
<keyword evidence="5" id="KW-0418">Kinase</keyword>